<feature type="transmembrane region" description="Helical" evidence="1">
    <location>
        <begin position="34"/>
        <end position="52"/>
    </location>
</feature>
<gene>
    <name evidence="2" type="ORF">STSP2_01757</name>
</gene>
<dbReference type="Proteomes" id="UP000189674">
    <property type="component" value="Chromosome"/>
</dbReference>
<dbReference type="AlphaFoldDB" id="A0A1U9NL04"/>
<evidence type="ECO:0000256" key="1">
    <source>
        <dbReference type="SAM" id="Phobius"/>
    </source>
</evidence>
<name>A0A1U9NL04_9BACT</name>
<keyword evidence="3" id="KW-1185">Reference proteome</keyword>
<accession>A0A1U9NL04</accession>
<proteinExistence type="predicted"/>
<dbReference type="STRING" id="1936003.STSP2_01757"/>
<feature type="transmembrane region" description="Helical" evidence="1">
    <location>
        <begin position="64"/>
        <end position="86"/>
    </location>
</feature>
<dbReference type="RefSeq" id="WP_146661736.1">
    <property type="nucleotide sequence ID" value="NZ_CP019791.1"/>
</dbReference>
<feature type="transmembrane region" description="Helical" evidence="1">
    <location>
        <begin position="12"/>
        <end position="28"/>
    </location>
</feature>
<keyword evidence="1" id="KW-0472">Membrane</keyword>
<evidence type="ECO:0000313" key="3">
    <source>
        <dbReference type="Proteomes" id="UP000189674"/>
    </source>
</evidence>
<keyword evidence="1" id="KW-0812">Transmembrane</keyword>
<dbReference type="OrthoDB" id="449657at2"/>
<evidence type="ECO:0008006" key="4">
    <source>
        <dbReference type="Google" id="ProtNLM"/>
    </source>
</evidence>
<feature type="transmembrane region" description="Helical" evidence="1">
    <location>
        <begin position="151"/>
        <end position="175"/>
    </location>
</feature>
<protein>
    <recommendedName>
        <fullName evidence="4">CAAX amino terminal protease self-immunity</fullName>
    </recommendedName>
</protein>
<reference evidence="3" key="1">
    <citation type="submission" date="2017-02" db="EMBL/GenBank/DDBJ databases">
        <title>Comparative genomics and description of representatives of a novel lineage of planctomycetes thriving in anoxic sediments.</title>
        <authorList>
            <person name="Spring S."/>
            <person name="Bunk B."/>
            <person name="Sproer C."/>
        </authorList>
    </citation>
    <scope>NUCLEOTIDE SEQUENCE [LARGE SCALE GENOMIC DNA]</scope>
    <source>
        <strain evidence="3">ST-NAGAB-D1</strain>
    </source>
</reference>
<evidence type="ECO:0000313" key="2">
    <source>
        <dbReference type="EMBL" id="AQT68589.1"/>
    </source>
</evidence>
<sequence length="211" mass="23695">MNSESVKIRAFAALVPYPVIICGCYYFDNSWATVLIYHLWLLTCLLLFRRDIFGKVLKGWNCKVFLALAAVGLASGLAIVVVWPLARSEDVELASLLNRLSIGGHWRFVFVVYSIAVNPLLEETFWRGFIDGPSKWPNWADAAFAGYHVPVAMMAIDFLWCVPLFFTLMFAAYLYRQTYLHLGGLALPYLSHLIADISISTAISWIAYGAA</sequence>
<organism evidence="2 3">
    <name type="scientific">Anaerohalosphaera lusitana</name>
    <dbReference type="NCBI Taxonomy" id="1936003"/>
    <lineage>
        <taxon>Bacteria</taxon>
        <taxon>Pseudomonadati</taxon>
        <taxon>Planctomycetota</taxon>
        <taxon>Phycisphaerae</taxon>
        <taxon>Sedimentisphaerales</taxon>
        <taxon>Anaerohalosphaeraceae</taxon>
        <taxon>Anaerohalosphaera</taxon>
    </lineage>
</organism>
<dbReference type="EMBL" id="CP019791">
    <property type="protein sequence ID" value="AQT68589.1"/>
    <property type="molecule type" value="Genomic_DNA"/>
</dbReference>
<keyword evidence="1" id="KW-1133">Transmembrane helix</keyword>
<dbReference type="KEGG" id="alus:STSP2_01757"/>
<dbReference type="PROSITE" id="PS51257">
    <property type="entry name" value="PROKAR_LIPOPROTEIN"/>
    <property type="match status" value="1"/>
</dbReference>
<feature type="transmembrane region" description="Helical" evidence="1">
    <location>
        <begin position="187"/>
        <end position="208"/>
    </location>
</feature>